<dbReference type="EMBL" id="CAJGYO010000015">
    <property type="protein sequence ID" value="CAD6269807.1"/>
    <property type="molecule type" value="Genomic_DNA"/>
</dbReference>
<evidence type="ECO:0000256" key="11">
    <source>
        <dbReference type="PROSITE-ProRule" id="PRU00027"/>
    </source>
</evidence>
<comment type="subunit">
    <text evidence="2">Homodimer.</text>
</comment>
<dbReference type="InterPro" id="IPR036457">
    <property type="entry name" value="PPM-type-like_dom_sf"/>
</dbReference>
<keyword evidence="9" id="KW-0804">Transcription</keyword>
<dbReference type="GO" id="GO:0046983">
    <property type="term" value="F:protein dimerization activity"/>
    <property type="evidence" value="ECO:0007669"/>
    <property type="project" value="InterPro"/>
</dbReference>
<evidence type="ECO:0000259" key="13">
    <source>
        <dbReference type="PROSITE" id="PS50808"/>
    </source>
</evidence>
<evidence type="ECO:0000256" key="4">
    <source>
        <dbReference type="ARBA" id="ARBA00022723"/>
    </source>
</evidence>
<protein>
    <recommendedName>
        <fullName evidence="3">protein-serine/threonine phosphatase</fullName>
        <ecNumber evidence="3">3.1.3.16</ecNumber>
    </recommendedName>
</protein>
<dbReference type="InterPro" id="IPR012337">
    <property type="entry name" value="RNaseH-like_sf"/>
</dbReference>
<dbReference type="InterPro" id="IPR052035">
    <property type="entry name" value="ZnF_BED_domain_contain"/>
</dbReference>
<dbReference type="Pfam" id="PF02892">
    <property type="entry name" value="zf-BED"/>
    <property type="match status" value="1"/>
</dbReference>
<dbReference type="EC" id="3.1.3.16" evidence="3"/>
<dbReference type="Pfam" id="PF05699">
    <property type="entry name" value="Dimer_Tnp_hAT"/>
    <property type="match status" value="1"/>
</dbReference>
<proteinExistence type="predicted"/>
<evidence type="ECO:0000256" key="8">
    <source>
        <dbReference type="ARBA" id="ARBA00023125"/>
    </source>
</evidence>
<dbReference type="AlphaFoldDB" id="A0A811RIK3"/>
<sequence>MPTHVAIEGVDTASILDLQLYRTQEEARNPTAPCAVAAAASGGVFRRPRGDYLIVANLDDSHAVLCPRDSKDRLIPVQLTTDLKPDLSSEMSTNTSEGSGTHDSEEGQTSLTPRRKRSNVWEHFEKALVDVDGELKAVCKYCQLKLSTKFGTSSLRGHVANSCPSIESDTRKRFQASMSKQPLDANFVFDPHLCRQEMIKYLIHAEIPFLEFEDPYLQPWINTMQPTFIVKGQPQQTIHNDSFQKFEELKKELYTELQNLDSRVCLTSDIWTSSQNVEYMAVTAHYIDAEFKIKKKIIWFKKLEYPHSGIAIEEVVRCLTEWDIMDKLFTLTLDNASNNTSACEKLITNHKHELLFDGEHLHVRCSAHILNILVQDGMTVIHTTIQKIRELLKHIDSSVSRLQAFNSLANGMGLASKSAIYLDIPNRWNSTFKMLRESLKYKAVLISYAPRYLEVLPTEEEWAKAAAICEFLKLKKEKKKEIAFNLVLVIATILDPRRKADYLDFFFQKVCNNTNQIDMHVKHALEWMRKYFTLYEQRCARKSSVDMMALANEAFVNEGSLILGKRNLEEEFAQYKSRRRVARAPKFEIDAYLEEEIEEDNEDFDILAWWKGKSDKFPVLSTMVRDFLSIPLSTVSSESAFSLGGRILGDHRSSLTPEMLEALVCGKDWLFKTKDRTSEGTKVFL</sequence>
<comment type="subcellular location">
    <subcellularLocation>
        <location evidence="1">Nucleus</location>
    </subcellularLocation>
</comment>
<dbReference type="InterPro" id="IPR008906">
    <property type="entry name" value="HATC_C_dom"/>
</dbReference>
<evidence type="ECO:0000256" key="9">
    <source>
        <dbReference type="ARBA" id="ARBA00023163"/>
    </source>
</evidence>
<keyword evidence="6" id="KW-0862">Zinc</keyword>
<dbReference type="OrthoDB" id="652210at2759"/>
<evidence type="ECO:0000256" key="5">
    <source>
        <dbReference type="ARBA" id="ARBA00022771"/>
    </source>
</evidence>
<dbReference type="Proteomes" id="UP000604825">
    <property type="component" value="Unassembled WGS sequence"/>
</dbReference>
<evidence type="ECO:0000313" key="15">
    <source>
        <dbReference type="Proteomes" id="UP000604825"/>
    </source>
</evidence>
<gene>
    <name evidence="14" type="ORF">NCGR_LOCUS53105</name>
</gene>
<feature type="domain" description="BED-type" evidence="13">
    <location>
        <begin position="115"/>
        <end position="170"/>
    </location>
</feature>
<dbReference type="SUPFAM" id="SSF57667">
    <property type="entry name" value="beta-beta-alpha zinc fingers"/>
    <property type="match status" value="1"/>
</dbReference>
<evidence type="ECO:0000256" key="6">
    <source>
        <dbReference type="ARBA" id="ARBA00022833"/>
    </source>
</evidence>
<dbReference type="PROSITE" id="PS50808">
    <property type="entry name" value="ZF_BED"/>
    <property type="match status" value="1"/>
</dbReference>
<evidence type="ECO:0000256" key="1">
    <source>
        <dbReference type="ARBA" id="ARBA00004123"/>
    </source>
</evidence>
<keyword evidence="7" id="KW-0805">Transcription regulation</keyword>
<dbReference type="GO" id="GO:0004722">
    <property type="term" value="F:protein serine/threonine phosphatase activity"/>
    <property type="evidence" value="ECO:0007669"/>
    <property type="project" value="UniProtKB-EC"/>
</dbReference>
<dbReference type="GO" id="GO:0005634">
    <property type="term" value="C:nucleus"/>
    <property type="evidence" value="ECO:0007669"/>
    <property type="project" value="UniProtKB-SubCell"/>
</dbReference>
<evidence type="ECO:0000256" key="3">
    <source>
        <dbReference type="ARBA" id="ARBA00013081"/>
    </source>
</evidence>
<name>A0A811RIK3_9POAL</name>
<feature type="compositionally biased region" description="Polar residues" evidence="12">
    <location>
        <begin position="89"/>
        <end position="99"/>
    </location>
</feature>
<evidence type="ECO:0000256" key="7">
    <source>
        <dbReference type="ARBA" id="ARBA00023015"/>
    </source>
</evidence>
<evidence type="ECO:0000313" key="14">
    <source>
        <dbReference type="EMBL" id="CAD6269807.1"/>
    </source>
</evidence>
<accession>A0A811RIK3</accession>
<evidence type="ECO:0000256" key="10">
    <source>
        <dbReference type="ARBA" id="ARBA00023242"/>
    </source>
</evidence>
<evidence type="ECO:0000256" key="2">
    <source>
        <dbReference type="ARBA" id="ARBA00011738"/>
    </source>
</evidence>
<dbReference type="Pfam" id="PF14372">
    <property type="entry name" value="hAT-like_RNase-H"/>
    <property type="match status" value="1"/>
</dbReference>
<dbReference type="SMART" id="SM00614">
    <property type="entry name" value="ZnF_BED"/>
    <property type="match status" value="1"/>
</dbReference>
<dbReference type="InterPro" id="IPR036236">
    <property type="entry name" value="Znf_C2H2_sf"/>
</dbReference>
<evidence type="ECO:0000256" key="12">
    <source>
        <dbReference type="SAM" id="MobiDB-lite"/>
    </source>
</evidence>
<comment type="caution">
    <text evidence="14">The sequence shown here is derived from an EMBL/GenBank/DDBJ whole genome shotgun (WGS) entry which is preliminary data.</text>
</comment>
<keyword evidence="15" id="KW-1185">Reference proteome</keyword>
<dbReference type="SUPFAM" id="SSF53098">
    <property type="entry name" value="Ribonuclease H-like"/>
    <property type="match status" value="1"/>
</dbReference>
<dbReference type="GO" id="GO:0003677">
    <property type="term" value="F:DNA binding"/>
    <property type="evidence" value="ECO:0007669"/>
    <property type="project" value="UniProtKB-KW"/>
</dbReference>
<organism evidence="14 15">
    <name type="scientific">Miscanthus lutarioriparius</name>
    <dbReference type="NCBI Taxonomy" id="422564"/>
    <lineage>
        <taxon>Eukaryota</taxon>
        <taxon>Viridiplantae</taxon>
        <taxon>Streptophyta</taxon>
        <taxon>Embryophyta</taxon>
        <taxon>Tracheophyta</taxon>
        <taxon>Spermatophyta</taxon>
        <taxon>Magnoliopsida</taxon>
        <taxon>Liliopsida</taxon>
        <taxon>Poales</taxon>
        <taxon>Poaceae</taxon>
        <taxon>PACMAD clade</taxon>
        <taxon>Panicoideae</taxon>
        <taxon>Andropogonodae</taxon>
        <taxon>Andropogoneae</taxon>
        <taxon>Saccharinae</taxon>
        <taxon>Miscanthus</taxon>
    </lineage>
</organism>
<keyword evidence="10" id="KW-0539">Nucleus</keyword>
<keyword evidence="8" id="KW-0238">DNA-binding</keyword>
<dbReference type="InterPro" id="IPR003656">
    <property type="entry name" value="Znf_BED"/>
</dbReference>
<dbReference type="PANTHER" id="PTHR46481:SF5">
    <property type="entry name" value="OS08G0393150 PROTEIN"/>
    <property type="match status" value="1"/>
</dbReference>
<feature type="region of interest" description="Disordered" evidence="12">
    <location>
        <begin position="85"/>
        <end position="115"/>
    </location>
</feature>
<dbReference type="InterPro" id="IPR025525">
    <property type="entry name" value="hAT-like_transposase_RNase-H"/>
</dbReference>
<dbReference type="PANTHER" id="PTHR46481">
    <property type="entry name" value="ZINC FINGER BED DOMAIN-CONTAINING PROTEIN 4"/>
    <property type="match status" value="1"/>
</dbReference>
<dbReference type="Gene3D" id="3.60.40.10">
    <property type="entry name" value="PPM-type phosphatase domain"/>
    <property type="match status" value="1"/>
</dbReference>
<reference evidence="14" key="1">
    <citation type="submission" date="2020-10" db="EMBL/GenBank/DDBJ databases">
        <authorList>
            <person name="Han B."/>
            <person name="Lu T."/>
            <person name="Zhao Q."/>
            <person name="Huang X."/>
            <person name="Zhao Y."/>
        </authorList>
    </citation>
    <scope>NUCLEOTIDE SEQUENCE</scope>
</reference>
<dbReference type="GO" id="GO:0008270">
    <property type="term" value="F:zinc ion binding"/>
    <property type="evidence" value="ECO:0007669"/>
    <property type="project" value="UniProtKB-KW"/>
</dbReference>
<keyword evidence="4" id="KW-0479">Metal-binding</keyword>
<keyword evidence="5 11" id="KW-0863">Zinc-finger</keyword>